<dbReference type="GO" id="GO:0008781">
    <property type="term" value="F:N-acylneuraminate cytidylyltransferase activity"/>
    <property type="evidence" value="ECO:0007669"/>
    <property type="project" value="TreeGrafter"/>
</dbReference>
<dbReference type="EMBL" id="BARS01037964">
    <property type="protein sequence ID" value="GAG17261.1"/>
    <property type="molecule type" value="Genomic_DNA"/>
</dbReference>
<reference evidence="1" key="1">
    <citation type="journal article" date="2014" name="Front. Microbiol.">
        <title>High frequency of phylogenetically diverse reductive dehalogenase-homologous genes in deep subseafloor sedimentary metagenomes.</title>
        <authorList>
            <person name="Kawai M."/>
            <person name="Futagami T."/>
            <person name="Toyoda A."/>
            <person name="Takaki Y."/>
            <person name="Nishi S."/>
            <person name="Hori S."/>
            <person name="Arai W."/>
            <person name="Tsubouchi T."/>
            <person name="Morono Y."/>
            <person name="Uchiyama I."/>
            <person name="Ito T."/>
            <person name="Fujiyama A."/>
            <person name="Inagaki F."/>
            <person name="Takami H."/>
        </authorList>
    </citation>
    <scope>NUCLEOTIDE SEQUENCE</scope>
    <source>
        <strain evidence="1">Expedition CK06-06</strain>
    </source>
</reference>
<dbReference type="InterPro" id="IPR029044">
    <property type="entry name" value="Nucleotide-diphossugar_trans"/>
</dbReference>
<dbReference type="Pfam" id="PF02348">
    <property type="entry name" value="CTP_transf_3"/>
    <property type="match status" value="1"/>
</dbReference>
<gene>
    <name evidence="1" type="ORF">S01H1_58147</name>
</gene>
<dbReference type="PANTHER" id="PTHR21485">
    <property type="entry name" value="HAD SUPERFAMILY MEMBERS CMAS AND KDSC"/>
    <property type="match status" value="1"/>
</dbReference>
<evidence type="ECO:0000313" key="1">
    <source>
        <dbReference type="EMBL" id="GAG17261.1"/>
    </source>
</evidence>
<protein>
    <recommendedName>
        <fullName evidence="2">Acylneuraminate cytidylyltransferase</fullName>
    </recommendedName>
</protein>
<dbReference type="Gene3D" id="3.90.550.10">
    <property type="entry name" value="Spore Coat Polysaccharide Biosynthesis Protein SpsA, Chain A"/>
    <property type="match status" value="1"/>
</dbReference>
<comment type="caution">
    <text evidence="1">The sequence shown here is derived from an EMBL/GenBank/DDBJ whole genome shotgun (WGS) entry which is preliminary data.</text>
</comment>
<dbReference type="SUPFAM" id="SSF53448">
    <property type="entry name" value="Nucleotide-diphospho-sugar transferases"/>
    <property type="match status" value="1"/>
</dbReference>
<evidence type="ECO:0008006" key="2">
    <source>
        <dbReference type="Google" id="ProtNLM"/>
    </source>
</evidence>
<sequence>MLIVIPARGGSQGVRRKNLLPIGGEPAFLRSARVAREVLPAARVVVATDDAEISAVAQMGGFEVFDRGPELAEVGVNHVVAAVAGKLNWA</sequence>
<dbReference type="PANTHER" id="PTHR21485:SF3">
    <property type="entry name" value="N-ACYLNEURAMINATE CYTIDYLYLTRANSFERASE"/>
    <property type="match status" value="1"/>
</dbReference>
<accession>X0WWX7</accession>
<dbReference type="InterPro" id="IPR003329">
    <property type="entry name" value="Cytidylyl_trans"/>
</dbReference>
<dbReference type="InterPro" id="IPR050793">
    <property type="entry name" value="CMP-NeuNAc_synthase"/>
</dbReference>
<dbReference type="AlphaFoldDB" id="X0WWX7"/>
<organism evidence="1">
    <name type="scientific">marine sediment metagenome</name>
    <dbReference type="NCBI Taxonomy" id="412755"/>
    <lineage>
        <taxon>unclassified sequences</taxon>
        <taxon>metagenomes</taxon>
        <taxon>ecological metagenomes</taxon>
    </lineage>
</organism>
<name>X0WWX7_9ZZZZ</name>
<proteinExistence type="predicted"/>
<feature type="non-terminal residue" evidence="1">
    <location>
        <position position="90"/>
    </location>
</feature>